<sequence length="928" mass="105490">MPHNSSSIPAPPSPNARSTPPVSPRYSPLPSTPSSGHDAERSSSDNYLSATSAYDPPRHPLAISVTRCHPVPPSPISEPVDAMQASTPTHLQAHSTYPAYMLPQPPPRLPRVSPPQNLYYTPDTNFPYIQYPEDHIPIHSLPNFQPPHTSRSSVTAHISEDSNYQNLPVHQLPLHAPQGQASAFETHSHYARYQSQGMFSGSHNLSFSDNTFIDNSATSDNFMKEFLLHTIIGAEFDSSARHPPPRCHPGTRLVIIERCKTFIVQCNEKEKMRWVVGAAGVGKSAIMQIIAEDPPDGVVLGASVFLSVNGRQDGTKICMTIAYQLAAKCEPYRQFIRQEISRDPSLLQKSMPAQFQKFFVDPFIRQRLFNPSHRLLIIIDGLDECDNPLTQRELLGLISHFCIKYPTCPVVWFIASRPEPHITSFFGDVRVAEVYTKEEVTVDSDEASEDVQLYLRDELKEIKFGYSTLRRKREWPSELEFTKIAAAAGGLFAYASTFVRYIGDPLYRDPATQLRRVLKDIDTVTIDDASGRDHPMAQLDALYQRILSNIPADTMINTQKLLLVYSAFNWQGKNFRLQCNRLGLTEDIAYGAVRHLYAVAKVPEPNEADYEDFEYFHKSFPDFLLDFKRSRFFHDVEDEADQLLAQASFRIIEQVPNDFDSIADGEVIACYPYGYLRGFPGFCNNISLSWPGDEHNQITDDHLRFGLYLESVDDTSLRFWLRTKPYRTIFYFHVLMTRFTELGSRFPFYELRNSAFDEFRPELTALGELKQVPLRTLDYAAICGRIDFEFVSPTGVDVKLSDSWIPSCKHPRVDMGDLLLRGWSTYFGRFLTLPVNHPALTDVPRFNIRAGKTSHKEAISFRSDQLDDCFYCFQRLALRFINNPDQLATIIVDSTEMCYVELTFVDPDDGVSNWRYRFLHSGPPSSVS</sequence>
<evidence type="ECO:0000313" key="5">
    <source>
        <dbReference type="Proteomes" id="UP000629468"/>
    </source>
</evidence>
<dbReference type="Pfam" id="PF24883">
    <property type="entry name" value="NPHP3_N"/>
    <property type="match status" value="1"/>
</dbReference>
<accession>A0A8H7F1I7</accession>
<keyword evidence="1" id="KW-0677">Repeat</keyword>
<dbReference type="Proteomes" id="UP000629468">
    <property type="component" value="Unassembled WGS sequence"/>
</dbReference>
<organism evidence="4 5">
    <name type="scientific">Agaricus bisporus var. burnettii</name>
    <dbReference type="NCBI Taxonomy" id="192524"/>
    <lineage>
        <taxon>Eukaryota</taxon>
        <taxon>Fungi</taxon>
        <taxon>Dikarya</taxon>
        <taxon>Basidiomycota</taxon>
        <taxon>Agaricomycotina</taxon>
        <taxon>Agaricomycetes</taxon>
        <taxon>Agaricomycetidae</taxon>
        <taxon>Agaricales</taxon>
        <taxon>Agaricineae</taxon>
        <taxon>Agaricaceae</taxon>
        <taxon>Agaricus</taxon>
    </lineage>
</organism>
<dbReference type="AlphaFoldDB" id="A0A8H7F1I7"/>
<dbReference type="PANTHER" id="PTHR10039">
    <property type="entry name" value="AMELOGENIN"/>
    <property type="match status" value="1"/>
</dbReference>
<gene>
    <name evidence="4" type="ORF">Agabi119p4_5345</name>
</gene>
<name>A0A8H7F1I7_AGABI</name>
<evidence type="ECO:0000313" key="4">
    <source>
        <dbReference type="EMBL" id="KAF7773178.1"/>
    </source>
</evidence>
<reference evidence="4 5" key="1">
    <citation type="journal article" name="Sci. Rep.">
        <title>Telomere-to-telomere assembled and centromere annotated genomes of the two main subspecies of the button mushroom Agaricus bisporus reveal especially polymorphic chromosome ends.</title>
        <authorList>
            <person name="Sonnenberg A.S.M."/>
            <person name="Sedaghat-Telgerd N."/>
            <person name="Lavrijssen B."/>
            <person name="Ohm R.A."/>
            <person name="Hendrickx P.M."/>
            <person name="Scholtmeijer K."/>
            <person name="Baars J.J.P."/>
            <person name="van Peer A."/>
        </authorList>
    </citation>
    <scope>NUCLEOTIDE SEQUENCE [LARGE SCALE GENOMIC DNA]</scope>
    <source>
        <strain evidence="4 5">H119_p4</strain>
    </source>
</reference>
<dbReference type="EMBL" id="JABXXO010000007">
    <property type="protein sequence ID" value="KAF7773178.1"/>
    <property type="molecule type" value="Genomic_DNA"/>
</dbReference>
<dbReference type="SUPFAM" id="SSF52540">
    <property type="entry name" value="P-loop containing nucleoside triphosphate hydrolases"/>
    <property type="match status" value="1"/>
</dbReference>
<protein>
    <recommendedName>
        <fullName evidence="3">Nephrocystin 3-like N-terminal domain-containing protein</fullName>
    </recommendedName>
</protein>
<dbReference type="InterPro" id="IPR027417">
    <property type="entry name" value="P-loop_NTPase"/>
</dbReference>
<dbReference type="InterPro" id="IPR056884">
    <property type="entry name" value="NPHP3-like_N"/>
</dbReference>
<dbReference type="PANTHER" id="PTHR10039:SF5">
    <property type="entry name" value="NACHT DOMAIN-CONTAINING PROTEIN"/>
    <property type="match status" value="1"/>
</dbReference>
<evidence type="ECO:0000256" key="2">
    <source>
        <dbReference type="SAM" id="MobiDB-lite"/>
    </source>
</evidence>
<evidence type="ECO:0000256" key="1">
    <source>
        <dbReference type="ARBA" id="ARBA00022737"/>
    </source>
</evidence>
<evidence type="ECO:0000259" key="3">
    <source>
        <dbReference type="Pfam" id="PF24883"/>
    </source>
</evidence>
<comment type="caution">
    <text evidence="4">The sequence shown here is derived from an EMBL/GenBank/DDBJ whole genome shotgun (WGS) entry which is preliminary data.</text>
</comment>
<feature type="region of interest" description="Disordered" evidence="2">
    <location>
        <begin position="1"/>
        <end position="55"/>
    </location>
</feature>
<dbReference type="Gene3D" id="3.40.50.300">
    <property type="entry name" value="P-loop containing nucleotide triphosphate hydrolases"/>
    <property type="match status" value="1"/>
</dbReference>
<proteinExistence type="predicted"/>
<feature type="domain" description="Nephrocystin 3-like N-terminal" evidence="3">
    <location>
        <begin position="267"/>
        <end position="417"/>
    </location>
</feature>